<dbReference type="InterPro" id="IPR015915">
    <property type="entry name" value="Kelch-typ_b-propeller"/>
</dbReference>
<evidence type="ECO:0000313" key="3">
    <source>
        <dbReference type="Proteomes" id="UP000186136"/>
    </source>
</evidence>
<evidence type="ECO:0000256" key="1">
    <source>
        <dbReference type="SAM" id="MobiDB-lite"/>
    </source>
</evidence>
<feature type="region of interest" description="Disordered" evidence="1">
    <location>
        <begin position="514"/>
        <end position="607"/>
    </location>
</feature>
<dbReference type="Gene3D" id="2.120.10.80">
    <property type="entry name" value="Kelch-type beta propeller"/>
    <property type="match status" value="2"/>
</dbReference>
<dbReference type="EMBL" id="BDGI01000077">
    <property type="protein sequence ID" value="GAV28679.1"/>
    <property type="molecule type" value="Genomic_DNA"/>
</dbReference>
<proteinExistence type="predicted"/>
<dbReference type="Proteomes" id="UP000186136">
    <property type="component" value="Unassembled WGS sequence"/>
</dbReference>
<evidence type="ECO:0000313" key="2">
    <source>
        <dbReference type="EMBL" id="GAV28679.1"/>
    </source>
</evidence>
<dbReference type="OrthoDB" id="10251809at2759"/>
<reference evidence="2 3" key="1">
    <citation type="submission" date="2016-08" db="EMBL/GenBank/DDBJ databases">
        <title>Whole genome shotgun sequence of Pichia membranifaciens KS47-1.</title>
        <authorList>
            <person name="Konishi M."/>
            <person name="Ishida M."/>
            <person name="Arakawa T."/>
            <person name="Kato Y."/>
            <person name="Horiuchi J."/>
        </authorList>
    </citation>
    <scope>NUCLEOTIDE SEQUENCE [LARGE SCALE GENOMIC DNA]</scope>
    <source>
        <strain evidence="2 3">KS47-1</strain>
    </source>
</reference>
<dbReference type="AlphaFoldDB" id="A0A1Q2YGK6"/>
<protein>
    <submittedName>
        <fullName evidence="2">Uncharacterized protein</fullName>
    </submittedName>
</protein>
<accession>A0A1Q2YGK6</accession>
<name>A0A1Q2YGK6_9ASCO</name>
<comment type="caution">
    <text evidence="2">The sequence shown here is derived from an EMBL/GenBank/DDBJ whole genome shotgun (WGS) entry which is preliminary data.</text>
</comment>
<feature type="compositionally biased region" description="Low complexity" evidence="1">
    <location>
        <begin position="562"/>
        <end position="571"/>
    </location>
</feature>
<organism evidence="2 3">
    <name type="scientific">Pichia membranifaciens</name>
    <dbReference type="NCBI Taxonomy" id="4926"/>
    <lineage>
        <taxon>Eukaryota</taxon>
        <taxon>Fungi</taxon>
        <taxon>Dikarya</taxon>
        <taxon>Ascomycota</taxon>
        <taxon>Saccharomycotina</taxon>
        <taxon>Pichiomycetes</taxon>
        <taxon>Pichiales</taxon>
        <taxon>Pichiaceae</taxon>
        <taxon>Pichia</taxon>
    </lineage>
</organism>
<keyword evidence="3" id="KW-1185">Reference proteome</keyword>
<gene>
    <name evidence="2" type="ORF">PMKS-002153</name>
</gene>
<dbReference type="SUPFAM" id="SSF50965">
    <property type="entry name" value="Galactose oxidase, central domain"/>
    <property type="match status" value="1"/>
</dbReference>
<dbReference type="InterPro" id="IPR011043">
    <property type="entry name" value="Gal_Oxase/kelch_b-propeller"/>
</dbReference>
<feature type="compositionally biased region" description="Low complexity" evidence="1">
    <location>
        <begin position="594"/>
        <end position="607"/>
    </location>
</feature>
<dbReference type="SUPFAM" id="SSF117281">
    <property type="entry name" value="Kelch motif"/>
    <property type="match status" value="1"/>
</dbReference>
<feature type="compositionally biased region" description="Basic and acidic residues" evidence="1">
    <location>
        <begin position="550"/>
        <end position="561"/>
    </location>
</feature>
<sequence length="884" mass="100654">MEDYLNRPDIPCFLKPLSSTTVYTNVNLSDPAKYSDKNYKYHQYFANLNNNISFESTFYPNDSFAYYKTHKVFRPVSKTLTKKKSNPSKQDKNGRSFQSFDSFVDVPTLFSDEQMAGVSYQTAVDMVDSVYLFGGLQALLTDEYEQKLRSITKDFTIPPENIKMVCDYDLPLPLDREKIESIALRPYNRIRKYLTESKSFKFVYDLSDEVTEEDVDEYQAKDGNSYLNKDHYDLKLDAFASSSWITKTNTASNTSSYLDAAPRSMICSSACRLSDRFFMIYGGLEIGTKISYPDKNHCVIEKVLTPNDQFWLFDRIKCSFREIKLSVHPTYSTIFPTIPRFAHSVASVPMDDDNIVNKNSLDDTHFFNSTHNQEAAARHSQSSAYIKPATMFVMGGYKLNSSGKSFVAMNDLWKLDFFLDANGTADEAVASPIGNFNSANDVFSYIIDEKLSRLENRKNTTKFTGIYTHSEDSSNWPSPRGFFSMCLIDSTDLSKFIDWRKNDKDDVPVEDSIHDLLHQPSPMRKSALNQSFSEVTRKTAKSSNPSKTDSQIKDMFKRKSETVVSTSSVKSFNAGSGNEQPHSADSSTRDANTSPSPYSSRSSYSESNAHTCKNETLRGKSLLVCGGSSILYTKVVDEKNFDVYYNHNMLSDIWIFDFQTEKWYNFDDFSKLENRLTICAHTMLMSGSSLKLIGGIEEGHFPETKFLPFHAGIYDVEDGDTKVQKLNWEKGKNIVQRFHSARRATYDASTFMNDISIPKGMGIDRSNQECYNYYSNYAFQLESLEWRLIKTAIVQDAEFFGPWTATQNAKVICGGMVDDVTTKQKFNLVNMNMLYAHGTAFIKDSKIVIFSPDIKIIDRKTNKYIEGSQSLVGNGVFELYSVYL</sequence>
<feature type="compositionally biased region" description="Polar residues" evidence="1">
    <location>
        <begin position="573"/>
        <end position="593"/>
    </location>
</feature>